<sequence length="194" mass="20405">MVSRRQLLAAGTLVVGTAGCLDALDTSRADGSDADGQRSDGAAGGPNGGDATDDASRRLDPDAPDDPDAPLVTIVEEDGDDELTLATYGDVDEIGSPAFDERRGTHYVPLVFAESAADDFVATLESVGALESPAERELVTYAGDDPIGTYGIGESLANAMREGEWDGSFRIVAENEEELEAFVAEFEADWDRLS</sequence>
<dbReference type="Proteomes" id="UP000281431">
    <property type="component" value="Unassembled WGS sequence"/>
</dbReference>
<keyword evidence="3" id="KW-1185">Reference proteome</keyword>
<evidence type="ECO:0000313" key="2">
    <source>
        <dbReference type="EMBL" id="RQH00828.1"/>
    </source>
</evidence>
<feature type="region of interest" description="Disordered" evidence="1">
    <location>
        <begin position="25"/>
        <end position="71"/>
    </location>
</feature>
<dbReference type="OrthoDB" id="384835at2157"/>
<feature type="compositionally biased region" description="Basic and acidic residues" evidence="1">
    <location>
        <begin position="25"/>
        <end position="38"/>
    </location>
</feature>
<dbReference type="EMBL" id="REFZ01000005">
    <property type="protein sequence ID" value="RQH00828.1"/>
    <property type="molecule type" value="Genomic_DNA"/>
</dbReference>
<protein>
    <submittedName>
        <fullName evidence="2">Uncharacterized protein</fullName>
    </submittedName>
</protein>
<organism evidence="2 3">
    <name type="scientific">Natrarchaeobius chitinivorans</name>
    <dbReference type="NCBI Taxonomy" id="1679083"/>
    <lineage>
        <taxon>Archaea</taxon>
        <taxon>Methanobacteriati</taxon>
        <taxon>Methanobacteriota</taxon>
        <taxon>Stenosarchaea group</taxon>
        <taxon>Halobacteria</taxon>
        <taxon>Halobacteriales</taxon>
        <taxon>Natrialbaceae</taxon>
        <taxon>Natrarchaeobius</taxon>
    </lineage>
</organism>
<reference evidence="2 3" key="1">
    <citation type="submission" date="2018-10" db="EMBL/GenBank/DDBJ databases">
        <title>Natrarchaeobius chitinivorans gen. nov., sp. nov., and Natrarchaeobius haloalkaliphilus sp. nov., alkaliphilic, chitin-utilizing haloarchaea from hypersaline alkaline lakes.</title>
        <authorList>
            <person name="Sorokin D.Y."/>
            <person name="Elcheninov A.G."/>
            <person name="Kostrikina N.A."/>
            <person name="Bale N.J."/>
            <person name="Sinninghe Damste J.S."/>
            <person name="Khijniak T.V."/>
            <person name="Kublanov I.V."/>
            <person name="Toshchakov S.V."/>
        </authorList>
    </citation>
    <scope>NUCLEOTIDE SEQUENCE [LARGE SCALE GENOMIC DNA]</scope>
    <source>
        <strain evidence="2 3">AArcht7</strain>
    </source>
</reference>
<evidence type="ECO:0000256" key="1">
    <source>
        <dbReference type="SAM" id="MobiDB-lite"/>
    </source>
</evidence>
<dbReference type="AlphaFoldDB" id="A0A3N6MDI9"/>
<proteinExistence type="predicted"/>
<gene>
    <name evidence="2" type="ORF">EA472_09335</name>
</gene>
<accession>A0A3N6MDI9</accession>
<name>A0A3N6MDI9_NATCH</name>
<evidence type="ECO:0000313" key="3">
    <source>
        <dbReference type="Proteomes" id="UP000281431"/>
    </source>
</evidence>
<dbReference type="PROSITE" id="PS51257">
    <property type="entry name" value="PROKAR_LIPOPROTEIN"/>
    <property type="match status" value="1"/>
</dbReference>
<comment type="caution">
    <text evidence="2">The sequence shown here is derived from an EMBL/GenBank/DDBJ whole genome shotgun (WGS) entry which is preliminary data.</text>
</comment>